<dbReference type="InterPro" id="IPR016167">
    <property type="entry name" value="FAD-bd_PCMH_sub1"/>
</dbReference>
<dbReference type="GO" id="GO:0006108">
    <property type="term" value="P:malate metabolic process"/>
    <property type="evidence" value="ECO:0007669"/>
    <property type="project" value="UniProtKB-ARBA"/>
</dbReference>
<reference evidence="17" key="2">
    <citation type="submission" date="2025-09" db="UniProtKB">
        <authorList>
            <consortium name="Ensembl"/>
        </authorList>
    </citation>
    <scope>IDENTIFICATION</scope>
</reference>
<dbReference type="PANTHER" id="PTHR43716:SF1">
    <property type="entry name" value="D-2-HYDROXYGLUTARATE DEHYDROGENASE, MITOCHONDRIAL"/>
    <property type="match status" value="1"/>
</dbReference>
<dbReference type="InterPro" id="IPR036318">
    <property type="entry name" value="FAD-bd_PCMH-like_sf"/>
</dbReference>
<dbReference type="PANTHER" id="PTHR43716">
    <property type="entry name" value="D-2-HYDROXYGLUTARATE DEHYDROGENASE, MITOCHONDRIAL"/>
    <property type="match status" value="1"/>
</dbReference>
<dbReference type="InterPro" id="IPR004113">
    <property type="entry name" value="FAD-bd_oxidored_4_C"/>
</dbReference>
<evidence type="ECO:0000256" key="15">
    <source>
        <dbReference type="SAM" id="MobiDB-lite"/>
    </source>
</evidence>
<dbReference type="Ensembl" id="ENSPLAT00000008917.1">
    <property type="protein sequence ID" value="ENSPLAP00000022252.1"/>
    <property type="gene ID" value="ENSPLAG00000006655.1"/>
</dbReference>
<comment type="function">
    <text evidence="13">Catalyzes the oxidation of D-2-hydroxyglutarate (D-2-HG) to alpha-ketoglutarate. Also catalyzes the oxidation of other D-2-hydroxyacids, such as D-malate (D-MAL) and D-lactate (D-LAC). Exhibits high activities towards D-2-HG and D-MAL but a very weak activity towards D-LAC.</text>
</comment>
<evidence type="ECO:0000256" key="4">
    <source>
        <dbReference type="ARBA" id="ARBA00022630"/>
    </source>
</evidence>
<evidence type="ECO:0000256" key="9">
    <source>
        <dbReference type="ARBA" id="ARBA00023002"/>
    </source>
</evidence>
<dbReference type="SUPFAM" id="SSF55103">
    <property type="entry name" value="FAD-linked oxidases, C-terminal domain"/>
    <property type="match status" value="1"/>
</dbReference>
<evidence type="ECO:0000256" key="1">
    <source>
        <dbReference type="ARBA" id="ARBA00001974"/>
    </source>
</evidence>
<keyword evidence="10" id="KW-0496">Mitochondrion</keyword>
<keyword evidence="8" id="KW-0809">Transit peptide</keyword>
<dbReference type="Gene3D" id="3.30.70.2740">
    <property type="match status" value="1"/>
</dbReference>
<comment type="cofactor">
    <cofactor evidence="1">
        <name>FAD</name>
        <dbReference type="ChEBI" id="CHEBI:57692"/>
    </cofactor>
</comment>
<dbReference type="GO" id="GO:0071949">
    <property type="term" value="F:FAD binding"/>
    <property type="evidence" value="ECO:0007669"/>
    <property type="project" value="InterPro"/>
</dbReference>
<proteinExistence type="inferred from homology"/>
<comment type="subcellular location">
    <subcellularLocation>
        <location evidence="2">Mitochondrion</location>
    </subcellularLocation>
</comment>
<feature type="region of interest" description="Disordered" evidence="15">
    <location>
        <begin position="525"/>
        <end position="550"/>
    </location>
</feature>
<dbReference type="STRING" id="48699.ENSPLAP00000022252"/>
<sequence>MLGVFQTSQKLRTSLRLLSRAGLPPVDLQVQLLLRGRSPLSATFSRKLHLGPDGPASSPAAAPRRLPFSRVTVEDLTFFRKTLPGRAITDPDLVQSSNEDWLKSVRGSSEVLLRPQTTQEVSQILSYCHSRNLAVNPQGGNTGLVGGSVPVYDEIILSTSLMNSILSFDKISGILTCQAGCVLENLSLYLEERDYIMPLDLGAKGSCQIGGNVATNAGGLRLLRYGSLHGTVLGLEVVLADGQVLDCLSTLRKDNTGYDLKQLFIGSEGTLGVITAVSILCPRKPKSVNVVFLGCETFDQLLKTFQLCKGMLGEILSAFEFLDSECMRLLNTHLKLANPISDCPFYIVIETSGSDSDHDSQKLHNFLEEAMTSLLVTDGTVATEESKIKTLWSMRERVTEALTHDGFTYKYDISLPVERIYQLVTDMREHLGKRARSVVGYGHVGDGNLHLNVTSPAKDPALLASIEPFIYEWTAKFQGSISAEHGLGLKKRNYIYYSKSRPAVAVMGKMKTLLDPKGILNPYKTLPDDLNPASHTQDHSKRAGRKGELC</sequence>
<dbReference type="FunFam" id="3.30.70.2190:FF:000001">
    <property type="entry name" value="D-2-hydroxyglutarate dehydrogenase mitochondrial"/>
    <property type="match status" value="1"/>
</dbReference>
<dbReference type="InterPro" id="IPR051264">
    <property type="entry name" value="FAD-oxidored/transferase_4"/>
</dbReference>
<dbReference type="InterPro" id="IPR016171">
    <property type="entry name" value="Vanillyl_alc_oxidase_C-sub2"/>
</dbReference>
<evidence type="ECO:0000256" key="13">
    <source>
        <dbReference type="ARBA" id="ARBA00045410"/>
    </source>
</evidence>
<dbReference type="Gene3D" id="3.30.43.10">
    <property type="entry name" value="Uridine Diphospho-n-acetylenolpyruvylglucosamine Reductase, domain 2"/>
    <property type="match status" value="1"/>
</dbReference>
<dbReference type="InterPro" id="IPR006094">
    <property type="entry name" value="Oxid_FAD_bind_N"/>
</dbReference>
<dbReference type="FunFam" id="3.30.70.2740:FF:000002">
    <property type="entry name" value="D-2-hydroxyglutarate dehydrogenase mitochondrial"/>
    <property type="match status" value="1"/>
</dbReference>
<evidence type="ECO:0000259" key="16">
    <source>
        <dbReference type="PROSITE" id="PS51387"/>
    </source>
</evidence>
<dbReference type="GO" id="GO:0051990">
    <property type="term" value="F:(R)-2-hydroxyglutarate dehydrogenase activity"/>
    <property type="evidence" value="ECO:0007669"/>
    <property type="project" value="UniProtKB-EC"/>
</dbReference>
<dbReference type="FunFam" id="3.30.465.10:FF:000053">
    <property type="entry name" value="D-lactate dehydrogenase (Cytochrome), putative"/>
    <property type="match status" value="1"/>
</dbReference>
<evidence type="ECO:0000256" key="6">
    <source>
        <dbReference type="ARBA" id="ARBA00022827"/>
    </source>
</evidence>
<evidence type="ECO:0000256" key="10">
    <source>
        <dbReference type="ARBA" id="ARBA00023128"/>
    </source>
</evidence>
<feature type="domain" description="FAD-binding PCMH-type" evidence="16">
    <location>
        <begin position="104"/>
        <end position="284"/>
    </location>
</feature>
<keyword evidence="7" id="KW-0862">Zinc</keyword>
<keyword evidence="18" id="KW-1185">Reference proteome</keyword>
<protein>
    <recommendedName>
        <fullName evidence="12">D-2-hydroxyglutarate dehydrogenase, mitochondrial</fullName>
        <ecNumber evidence="11">1.1.99.39</ecNumber>
    </recommendedName>
</protein>
<evidence type="ECO:0000256" key="3">
    <source>
        <dbReference type="ARBA" id="ARBA00008000"/>
    </source>
</evidence>
<keyword evidence="6" id="KW-0274">FAD</keyword>
<dbReference type="SUPFAM" id="SSF56176">
    <property type="entry name" value="FAD-binding/transporter-associated domain-like"/>
    <property type="match status" value="1"/>
</dbReference>
<keyword evidence="5" id="KW-0479">Metal-binding</keyword>
<dbReference type="GO" id="GO:0005739">
    <property type="term" value="C:mitochondrion"/>
    <property type="evidence" value="ECO:0007669"/>
    <property type="project" value="UniProtKB-SubCell"/>
</dbReference>
<evidence type="ECO:0000313" key="18">
    <source>
        <dbReference type="Proteomes" id="UP000261500"/>
    </source>
</evidence>
<evidence type="ECO:0000256" key="8">
    <source>
        <dbReference type="ARBA" id="ARBA00022946"/>
    </source>
</evidence>
<dbReference type="Pfam" id="PF01565">
    <property type="entry name" value="FAD_binding_4"/>
    <property type="match status" value="1"/>
</dbReference>
<organism evidence="17 18">
    <name type="scientific">Poecilia latipinna</name>
    <name type="common">sailfin molly</name>
    <dbReference type="NCBI Taxonomy" id="48699"/>
    <lineage>
        <taxon>Eukaryota</taxon>
        <taxon>Metazoa</taxon>
        <taxon>Chordata</taxon>
        <taxon>Craniata</taxon>
        <taxon>Vertebrata</taxon>
        <taxon>Euteleostomi</taxon>
        <taxon>Actinopterygii</taxon>
        <taxon>Neopterygii</taxon>
        <taxon>Teleostei</taxon>
        <taxon>Neoteleostei</taxon>
        <taxon>Acanthomorphata</taxon>
        <taxon>Ovalentaria</taxon>
        <taxon>Atherinomorphae</taxon>
        <taxon>Cyprinodontiformes</taxon>
        <taxon>Poeciliidae</taxon>
        <taxon>Poeciliinae</taxon>
        <taxon>Poecilia</taxon>
    </lineage>
</organism>
<reference evidence="17" key="1">
    <citation type="submission" date="2025-08" db="UniProtKB">
        <authorList>
            <consortium name="Ensembl"/>
        </authorList>
    </citation>
    <scope>IDENTIFICATION</scope>
</reference>
<dbReference type="InterPro" id="IPR016166">
    <property type="entry name" value="FAD-bd_PCMH"/>
</dbReference>
<comment type="catalytic activity">
    <reaction evidence="14">
        <text>(R)-malate + A = oxaloacetate + AH2</text>
        <dbReference type="Rhea" id="RHEA:67460"/>
        <dbReference type="ChEBI" id="CHEBI:13193"/>
        <dbReference type="ChEBI" id="CHEBI:15588"/>
        <dbReference type="ChEBI" id="CHEBI:16452"/>
        <dbReference type="ChEBI" id="CHEBI:17499"/>
    </reaction>
    <physiologicalReaction direction="left-to-right" evidence="14">
        <dbReference type="Rhea" id="RHEA:67461"/>
    </physiologicalReaction>
</comment>
<dbReference type="Proteomes" id="UP000261500">
    <property type="component" value="Unplaced"/>
</dbReference>
<evidence type="ECO:0000256" key="12">
    <source>
        <dbReference type="ARBA" id="ARBA00039639"/>
    </source>
</evidence>
<dbReference type="Gene3D" id="3.30.70.2190">
    <property type="match status" value="1"/>
</dbReference>
<feature type="compositionally biased region" description="Basic and acidic residues" evidence="15">
    <location>
        <begin position="536"/>
        <end position="550"/>
    </location>
</feature>
<evidence type="ECO:0000256" key="5">
    <source>
        <dbReference type="ARBA" id="ARBA00022723"/>
    </source>
</evidence>
<evidence type="ECO:0000256" key="14">
    <source>
        <dbReference type="ARBA" id="ARBA00049267"/>
    </source>
</evidence>
<dbReference type="FunFam" id="1.10.45.10:FF:000001">
    <property type="entry name" value="D-lactate dehydrogenase mitochondrial"/>
    <property type="match status" value="1"/>
</dbReference>
<dbReference type="GO" id="GO:0046872">
    <property type="term" value="F:metal ion binding"/>
    <property type="evidence" value="ECO:0007669"/>
    <property type="project" value="UniProtKB-KW"/>
</dbReference>
<dbReference type="PROSITE" id="PS51387">
    <property type="entry name" value="FAD_PCMH"/>
    <property type="match status" value="1"/>
</dbReference>
<dbReference type="InterPro" id="IPR016169">
    <property type="entry name" value="FAD-bd_PCMH_sub2"/>
</dbReference>
<evidence type="ECO:0000313" key="17">
    <source>
        <dbReference type="Ensembl" id="ENSPLAP00000022252.1"/>
    </source>
</evidence>
<dbReference type="FunFam" id="3.30.43.10:FF:000002">
    <property type="entry name" value="D-2-hydroxyglutarate dehydrogenase, mitochondrial"/>
    <property type="match status" value="1"/>
</dbReference>
<name>A0A3B3VBB9_9TELE</name>
<keyword evidence="9" id="KW-0560">Oxidoreductase</keyword>
<dbReference type="GeneTree" id="ENSGT00550000075086"/>
<dbReference type="InterPro" id="IPR016164">
    <property type="entry name" value="FAD-linked_Oxase-like_C"/>
</dbReference>
<dbReference type="AlphaFoldDB" id="A0A3B3VBB9"/>
<evidence type="ECO:0000256" key="11">
    <source>
        <dbReference type="ARBA" id="ARBA00039003"/>
    </source>
</evidence>
<keyword evidence="4" id="KW-0285">Flavoprotein</keyword>
<comment type="similarity">
    <text evidence="3">Belongs to the FAD-binding oxidoreductase/transferase type 4 family.</text>
</comment>
<evidence type="ECO:0000256" key="2">
    <source>
        <dbReference type="ARBA" id="ARBA00004173"/>
    </source>
</evidence>
<evidence type="ECO:0000256" key="7">
    <source>
        <dbReference type="ARBA" id="ARBA00022833"/>
    </source>
</evidence>
<dbReference type="Pfam" id="PF02913">
    <property type="entry name" value="FAD-oxidase_C"/>
    <property type="match status" value="1"/>
</dbReference>
<accession>A0A3B3VBB9</accession>
<dbReference type="Gene3D" id="3.30.465.10">
    <property type="match status" value="1"/>
</dbReference>
<dbReference type="EC" id="1.1.99.39" evidence="11"/>
<dbReference type="Gene3D" id="1.10.45.10">
    <property type="entry name" value="Vanillyl-alcohol Oxidase, Chain A, domain 4"/>
    <property type="match status" value="1"/>
</dbReference>